<evidence type="ECO:0000256" key="1">
    <source>
        <dbReference type="SAM" id="Phobius"/>
    </source>
</evidence>
<organism evidence="2 3">
    <name type="scientific">Pseudonocardia sediminis</name>
    <dbReference type="NCBI Taxonomy" id="1397368"/>
    <lineage>
        <taxon>Bacteria</taxon>
        <taxon>Bacillati</taxon>
        <taxon>Actinomycetota</taxon>
        <taxon>Actinomycetes</taxon>
        <taxon>Pseudonocardiales</taxon>
        <taxon>Pseudonocardiaceae</taxon>
        <taxon>Pseudonocardia</taxon>
    </lineage>
</organism>
<dbReference type="AlphaFoldDB" id="A0A4Q7V4T2"/>
<sequence>MASPNRPARLNRTLLILLGLLLLLAGGFGLAFGTGLLGGVLPGLDPSAPLLPDRISPPTWAAYATIVVAVIVGLLCLRWLLAQTRRRPKTGTWTLGDRGDSSPTGVTTLDSDHAADALAADIEGYEHVSKAAAALVGDHRHPVVHLEVTAETTADLAVLRDRITSHALVRLRAALDSDGADVDMILRLTGPDSGRARLS</sequence>
<dbReference type="Proteomes" id="UP000291591">
    <property type="component" value="Unassembled WGS sequence"/>
</dbReference>
<keyword evidence="1" id="KW-0472">Membrane</keyword>
<protein>
    <submittedName>
        <fullName evidence="2">Uncharacterized protein</fullName>
    </submittedName>
</protein>
<keyword evidence="1" id="KW-1133">Transmembrane helix</keyword>
<accession>A0A4Q7V4T2</accession>
<name>A0A4Q7V4T2_PSEST</name>
<evidence type="ECO:0000313" key="3">
    <source>
        <dbReference type="Proteomes" id="UP000291591"/>
    </source>
</evidence>
<dbReference type="EMBL" id="SHKL01000001">
    <property type="protein sequence ID" value="RZT89025.1"/>
    <property type="molecule type" value="Genomic_DNA"/>
</dbReference>
<dbReference type="OrthoDB" id="3363827at2"/>
<keyword evidence="1" id="KW-0812">Transmembrane</keyword>
<evidence type="ECO:0000313" key="2">
    <source>
        <dbReference type="EMBL" id="RZT89025.1"/>
    </source>
</evidence>
<keyword evidence="3" id="KW-1185">Reference proteome</keyword>
<comment type="caution">
    <text evidence="2">The sequence shown here is derived from an EMBL/GenBank/DDBJ whole genome shotgun (WGS) entry which is preliminary data.</text>
</comment>
<dbReference type="RefSeq" id="WP_130293277.1">
    <property type="nucleotide sequence ID" value="NZ_SHKL01000001.1"/>
</dbReference>
<gene>
    <name evidence="2" type="ORF">EV383_5979</name>
</gene>
<reference evidence="2 3" key="1">
    <citation type="submission" date="2019-02" db="EMBL/GenBank/DDBJ databases">
        <title>Sequencing the genomes of 1000 actinobacteria strains.</title>
        <authorList>
            <person name="Klenk H.-P."/>
        </authorList>
    </citation>
    <scope>NUCLEOTIDE SEQUENCE [LARGE SCALE GENOMIC DNA]</scope>
    <source>
        <strain evidence="2 3">DSM 45779</strain>
    </source>
</reference>
<proteinExistence type="predicted"/>
<feature type="transmembrane region" description="Helical" evidence="1">
    <location>
        <begin position="60"/>
        <end position="81"/>
    </location>
</feature>